<reference evidence="23" key="1">
    <citation type="submission" date="2025-08" db="UniProtKB">
        <authorList>
            <consortium name="Ensembl"/>
        </authorList>
    </citation>
    <scope>IDENTIFICATION</scope>
</reference>
<dbReference type="GO" id="GO:0006699">
    <property type="term" value="P:bile acid biosynthetic process"/>
    <property type="evidence" value="ECO:0007669"/>
    <property type="project" value="UniProtKB-ARBA"/>
</dbReference>
<evidence type="ECO:0000256" key="19">
    <source>
        <dbReference type="RuleBase" id="RU003844"/>
    </source>
</evidence>
<dbReference type="GO" id="GO:0120015">
    <property type="term" value="F:sterol transfer activity"/>
    <property type="evidence" value="ECO:0007669"/>
    <property type="project" value="UniProtKB-ARBA"/>
</dbReference>
<keyword evidence="24" id="KW-1185">Reference proteome</keyword>
<evidence type="ECO:0000256" key="3">
    <source>
        <dbReference type="ARBA" id="ARBA00004495"/>
    </source>
</evidence>
<dbReference type="Proteomes" id="UP000261500">
    <property type="component" value="Unplaced"/>
</dbReference>
<keyword evidence="7 20" id="KW-0813">Transport</keyword>
<evidence type="ECO:0000256" key="5">
    <source>
        <dbReference type="ARBA" id="ARBA00004617"/>
    </source>
</evidence>
<keyword evidence="9" id="KW-0963">Cytoplasm</keyword>
<keyword evidence="11" id="KW-0256">Endoplasmic reticulum</keyword>
<evidence type="ECO:0000256" key="17">
    <source>
        <dbReference type="ARBA" id="ARBA00055107"/>
    </source>
</evidence>
<dbReference type="GeneTree" id="ENSGT00940000155957"/>
<dbReference type="SUPFAM" id="SSF144000">
    <property type="entry name" value="Oxysterol-binding protein-like"/>
    <property type="match status" value="1"/>
</dbReference>
<evidence type="ECO:0000256" key="13">
    <source>
        <dbReference type="ARBA" id="ARBA00023121"/>
    </source>
</evidence>
<evidence type="ECO:0000256" key="2">
    <source>
        <dbReference type="ARBA" id="ARBA00004406"/>
    </source>
</evidence>
<evidence type="ECO:0000256" key="10">
    <source>
        <dbReference type="ARBA" id="ARBA00022553"/>
    </source>
</evidence>
<dbReference type="Gene3D" id="2.30.29.30">
    <property type="entry name" value="Pleckstrin-homology domain (PH domain)/Phosphotyrosine-binding domain (PTB)"/>
    <property type="match status" value="1"/>
</dbReference>
<evidence type="ECO:0000313" key="24">
    <source>
        <dbReference type="Proteomes" id="UP000261500"/>
    </source>
</evidence>
<protein>
    <recommendedName>
        <fullName evidence="20">Oxysterol-binding protein</fullName>
    </recommendedName>
</protein>
<sequence>HRSMTSSREKMTTPSPTHSDSSGSSKHGNNQDSWEIVEGLRGAPASIQEPDRQEGFLLKRRKWPMKGWHKRYFVLERGILKYAKRPVDLQKGKVHGLIDVGLSVMSIKKKAMCVDLDTEDNIYHLKVKAPELFDEWVSKLRHHRMFRQNEITLYPHETYLFHPHAASSPSLNDSLRKRATLTKQVSFHQSKVSSWLHSSEEMSKCSKELEECESYLLELNQLLKSMEVIHRTYSAPAITALQVSSPRLHASNPNLPTTESASQEAFHVSLKSAYGSLVAERERLKLTIDLQAPQPPEVVGLKNLYGTSSPHSLVHQASGESRVSIPESISEFFDAQEYLLSSSSSENEVSDDDSYISDVSDTVSMDTFDGGSARHNSVSSVITLTRRRSTLPSPCPSSTVSLWNILRNNIGKDLSKVAMPVQLNEPINTLQRLCEELEYSELLDIANQTEDPYQRMVYVATFAISAYASSYYRAGSKPFNPVLGETYECDRPDKGFRFIAEQVSHHPPVSACHSDSKNFCFWQDVRWKNKFWGKSMEIVPMGTTHVTLPAFEDHYEWNKVTSCIHNIISGQRWIEHYGEMAIKNMNSNVCQCKVTFVKAKSWSSTVNEIEGVVTDSNGKVVHTIFGKWHESVFQGDPPSATCIWRANPMPVEQEQYYGFTQFAVELNELDSSLRPLLPPTDTRFRPDQRLLEEGNIDGAEEQKQRIEQLQRERRRVLQDNSMIHQPRFFKKSKDDTWVSNNTYWEQRRDPGFSKVDFPVLW</sequence>
<evidence type="ECO:0000256" key="6">
    <source>
        <dbReference type="ARBA" id="ARBA00008842"/>
    </source>
</evidence>
<comment type="function">
    <text evidence="17">Phosphoinositide-binding protein which associates with both cell and endoplasmic reticulum (ER) membranes. Can bind to the ER membrane protein VAPA and recruit VAPA to plasma membrane sites, thus linking these intracellular compartments. The ORP3-VAPA complex stimulates RRAS signaling which in turn attenuates integrin beta-1 (ITGB1) activation at the cell surface. With VAPA, may regulate ER morphology. Has a role in regulation of the actin cytoskeleton, cell polarity and cell adhesion. Binds to phosphoinositides with preference for PI(3,4)P2 and PI(3,4,5)P3. Also binds 25-hydroxycholesterol and cholesterol.</text>
</comment>
<keyword evidence="12 20" id="KW-0445">Lipid transport</keyword>
<organism evidence="23 24">
    <name type="scientific">Poecilia latipinna</name>
    <name type="common">sailfin molly</name>
    <dbReference type="NCBI Taxonomy" id="48699"/>
    <lineage>
        <taxon>Eukaryota</taxon>
        <taxon>Metazoa</taxon>
        <taxon>Chordata</taxon>
        <taxon>Craniata</taxon>
        <taxon>Vertebrata</taxon>
        <taxon>Euteleostomi</taxon>
        <taxon>Actinopterygii</taxon>
        <taxon>Neopterygii</taxon>
        <taxon>Teleostei</taxon>
        <taxon>Neoteleostei</taxon>
        <taxon>Acanthomorphata</taxon>
        <taxon>Ovalentaria</taxon>
        <taxon>Atherinomorphae</taxon>
        <taxon>Cyprinodontiformes</taxon>
        <taxon>Poeciliidae</taxon>
        <taxon>Poeciliinae</taxon>
        <taxon>Poecilia</taxon>
    </lineage>
</organism>
<dbReference type="GO" id="GO:0005886">
    <property type="term" value="C:plasma membrane"/>
    <property type="evidence" value="ECO:0007669"/>
    <property type="project" value="UniProtKB-SubCell"/>
</dbReference>
<dbReference type="FunFam" id="2.30.29.30:FF:000011">
    <property type="entry name" value="Oxysterol-binding protein"/>
    <property type="match status" value="1"/>
</dbReference>
<dbReference type="GO" id="GO:0031965">
    <property type="term" value="C:nuclear membrane"/>
    <property type="evidence" value="ECO:0007669"/>
    <property type="project" value="UniProtKB-SubCell"/>
</dbReference>
<dbReference type="GO" id="GO:0015485">
    <property type="term" value="F:cholesterol binding"/>
    <property type="evidence" value="ECO:0007669"/>
    <property type="project" value="TreeGrafter"/>
</dbReference>
<dbReference type="GO" id="GO:0032433">
    <property type="term" value="C:filopodium tip"/>
    <property type="evidence" value="ECO:0007669"/>
    <property type="project" value="UniProtKB-SubCell"/>
</dbReference>
<keyword evidence="13" id="KW-0446">Lipid-binding</keyword>
<dbReference type="SMART" id="SM00233">
    <property type="entry name" value="PH"/>
    <property type="match status" value="1"/>
</dbReference>
<accession>A0A3B3W0F2</accession>
<evidence type="ECO:0000256" key="8">
    <source>
        <dbReference type="ARBA" id="ARBA00022475"/>
    </source>
</evidence>
<comment type="subcellular location">
    <subcellularLocation>
        <location evidence="1">Cell membrane</location>
        <topology evidence="1">Peripheral membrane protein</topology>
    </subcellularLocation>
    <subcellularLocation>
        <location evidence="3">Cell projection</location>
        <location evidence="3">Filopodium tip</location>
    </subcellularLocation>
    <subcellularLocation>
        <location evidence="4">Cytoplasm</location>
        <location evidence="4">Cytosol</location>
    </subcellularLocation>
    <subcellularLocation>
        <location evidence="2">Endoplasmic reticulum membrane</location>
        <topology evidence="2">Peripheral membrane protein</topology>
    </subcellularLocation>
    <subcellularLocation>
        <location evidence="5">Nucleus membrane</location>
        <topology evidence="5">Peripheral membrane protein</topology>
    </subcellularLocation>
</comment>
<name>A0A3B3W0F2_9TELE</name>
<dbReference type="InterPro" id="IPR000648">
    <property type="entry name" value="Oxysterol-bd"/>
</dbReference>
<evidence type="ECO:0000256" key="1">
    <source>
        <dbReference type="ARBA" id="ARBA00004202"/>
    </source>
</evidence>
<dbReference type="PANTHER" id="PTHR10972">
    <property type="entry name" value="OXYSTEROL-BINDING PROTEIN-RELATED"/>
    <property type="match status" value="1"/>
</dbReference>
<keyword evidence="10" id="KW-0597">Phosphoprotein</keyword>
<dbReference type="InterPro" id="IPR041680">
    <property type="entry name" value="PH_8"/>
</dbReference>
<evidence type="ECO:0000256" key="7">
    <source>
        <dbReference type="ARBA" id="ARBA00022448"/>
    </source>
</evidence>
<keyword evidence="15" id="KW-0539">Nucleus</keyword>
<dbReference type="GO" id="GO:0097038">
    <property type="term" value="C:perinuclear endoplasmic reticulum"/>
    <property type="evidence" value="ECO:0007669"/>
    <property type="project" value="TreeGrafter"/>
</dbReference>
<keyword evidence="14" id="KW-0472">Membrane</keyword>
<dbReference type="Ensembl" id="ENSPLAT00000027106.1">
    <property type="protein sequence ID" value="ENSPLAP00000030833.1"/>
    <property type="gene ID" value="ENSPLAG00000022345.1"/>
</dbReference>
<evidence type="ECO:0000256" key="15">
    <source>
        <dbReference type="ARBA" id="ARBA00023242"/>
    </source>
</evidence>
<evidence type="ECO:0000313" key="23">
    <source>
        <dbReference type="Ensembl" id="ENSPLAP00000030833.1"/>
    </source>
</evidence>
<evidence type="ECO:0000256" key="16">
    <source>
        <dbReference type="ARBA" id="ARBA00023273"/>
    </source>
</evidence>
<reference evidence="23" key="2">
    <citation type="submission" date="2025-09" db="UniProtKB">
        <authorList>
            <consortium name="Ensembl"/>
        </authorList>
    </citation>
    <scope>IDENTIFICATION</scope>
</reference>
<dbReference type="Pfam" id="PF15409">
    <property type="entry name" value="PH_8"/>
    <property type="match status" value="1"/>
</dbReference>
<dbReference type="InterPro" id="IPR018494">
    <property type="entry name" value="Oxysterol-bd_CS"/>
</dbReference>
<evidence type="ECO:0000256" key="21">
    <source>
        <dbReference type="SAM" id="MobiDB-lite"/>
    </source>
</evidence>
<dbReference type="PANTHER" id="PTHR10972:SF150">
    <property type="entry name" value="OXYSTEROL-BINDING PROTEIN"/>
    <property type="match status" value="1"/>
</dbReference>
<feature type="region of interest" description="Disordered" evidence="21">
    <location>
        <begin position="1"/>
        <end position="45"/>
    </location>
</feature>
<comment type="similarity">
    <text evidence="6 19">Belongs to the OSBP family.</text>
</comment>
<evidence type="ECO:0000256" key="9">
    <source>
        <dbReference type="ARBA" id="ARBA00022490"/>
    </source>
</evidence>
<keyword evidence="8" id="KW-1003">Cell membrane</keyword>
<dbReference type="PROSITE" id="PS50003">
    <property type="entry name" value="PH_DOMAIN"/>
    <property type="match status" value="1"/>
</dbReference>
<dbReference type="InterPro" id="IPR011993">
    <property type="entry name" value="PH-like_dom_sf"/>
</dbReference>
<dbReference type="CDD" id="cd13287">
    <property type="entry name" value="PH_ORP3_ORP6_ORP7"/>
    <property type="match status" value="1"/>
</dbReference>
<evidence type="ECO:0000256" key="4">
    <source>
        <dbReference type="ARBA" id="ARBA00004514"/>
    </source>
</evidence>
<evidence type="ECO:0000256" key="12">
    <source>
        <dbReference type="ARBA" id="ARBA00023055"/>
    </source>
</evidence>
<feature type="compositionally biased region" description="Low complexity" evidence="21">
    <location>
        <begin position="13"/>
        <end position="30"/>
    </location>
</feature>
<dbReference type="FunFam" id="3.30.70.3490:FF:000004">
    <property type="entry name" value="Oxysterol-binding protein"/>
    <property type="match status" value="1"/>
</dbReference>
<dbReference type="InterPro" id="IPR037239">
    <property type="entry name" value="OSBP_sf"/>
</dbReference>
<evidence type="ECO:0000256" key="14">
    <source>
        <dbReference type="ARBA" id="ARBA00023136"/>
    </source>
</evidence>
<dbReference type="GO" id="GO:0005789">
    <property type="term" value="C:endoplasmic reticulum membrane"/>
    <property type="evidence" value="ECO:0007669"/>
    <property type="project" value="UniProtKB-SubCell"/>
</dbReference>
<keyword evidence="16" id="KW-0966">Cell projection</keyword>
<evidence type="ECO:0000256" key="11">
    <source>
        <dbReference type="ARBA" id="ARBA00022824"/>
    </source>
</evidence>
<dbReference type="PROSITE" id="PS01013">
    <property type="entry name" value="OSBP"/>
    <property type="match status" value="1"/>
</dbReference>
<proteinExistence type="inferred from homology"/>
<dbReference type="Gene3D" id="2.40.160.120">
    <property type="match status" value="1"/>
</dbReference>
<dbReference type="GO" id="GO:0005829">
    <property type="term" value="C:cytosol"/>
    <property type="evidence" value="ECO:0007669"/>
    <property type="project" value="UniProtKB-SubCell"/>
</dbReference>
<dbReference type="AlphaFoldDB" id="A0A3B3W0F2"/>
<dbReference type="FunFam" id="2.40.160.120:FF:000001">
    <property type="entry name" value="Oxysterol-binding protein"/>
    <property type="match status" value="1"/>
</dbReference>
<feature type="domain" description="PH" evidence="22">
    <location>
        <begin position="50"/>
        <end position="145"/>
    </location>
</feature>
<comment type="subunit">
    <text evidence="18">Homodimer. Interacts with RRAS. Interacts (phosphorylated form) with VAPA. Interacts with OSBPL6.</text>
</comment>
<evidence type="ECO:0000256" key="18">
    <source>
        <dbReference type="ARBA" id="ARBA00064163"/>
    </source>
</evidence>
<evidence type="ECO:0000256" key="20">
    <source>
        <dbReference type="RuleBase" id="RU003845"/>
    </source>
</evidence>
<dbReference type="Pfam" id="PF01237">
    <property type="entry name" value="Oxysterol_BP"/>
    <property type="match status" value="1"/>
</dbReference>
<dbReference type="SUPFAM" id="SSF50729">
    <property type="entry name" value="PH domain-like"/>
    <property type="match status" value="1"/>
</dbReference>
<evidence type="ECO:0000259" key="22">
    <source>
        <dbReference type="PROSITE" id="PS50003"/>
    </source>
</evidence>
<dbReference type="InterPro" id="IPR001849">
    <property type="entry name" value="PH_domain"/>
</dbReference>
<dbReference type="Gene3D" id="3.30.70.3490">
    <property type="match status" value="1"/>
</dbReference>